<dbReference type="STRING" id="428126.CLOSPI_01545"/>
<dbReference type="GO" id="GO:0016779">
    <property type="term" value="F:nucleotidyltransferase activity"/>
    <property type="evidence" value="ECO:0007669"/>
    <property type="project" value="UniProtKB-KW"/>
</dbReference>
<dbReference type="GO" id="GO:0005524">
    <property type="term" value="F:ATP binding"/>
    <property type="evidence" value="ECO:0007669"/>
    <property type="project" value="UniProtKB-KW"/>
</dbReference>
<keyword evidence="3" id="KW-0479">Metal-binding</keyword>
<evidence type="ECO:0000313" key="12">
    <source>
        <dbReference type="EMBL" id="EDS74768.1"/>
    </source>
</evidence>
<protein>
    <recommendedName>
        <fullName evidence="9">Cyclic GMP-AMP synthase</fullName>
    </recommendedName>
</protein>
<gene>
    <name evidence="12" type="ORF">CLOSPI_01545</name>
</gene>
<evidence type="ECO:0000256" key="7">
    <source>
        <dbReference type="ARBA" id="ARBA00023080"/>
    </source>
</evidence>
<evidence type="ECO:0000256" key="2">
    <source>
        <dbReference type="ARBA" id="ARBA00022695"/>
    </source>
</evidence>
<evidence type="ECO:0000256" key="5">
    <source>
        <dbReference type="ARBA" id="ARBA00022840"/>
    </source>
</evidence>
<dbReference type="GO" id="GO:0009117">
    <property type="term" value="P:nucleotide metabolic process"/>
    <property type="evidence" value="ECO:0007669"/>
    <property type="project" value="UniProtKB-KW"/>
</dbReference>
<keyword evidence="5" id="KW-0067">ATP-binding</keyword>
<evidence type="ECO:0000256" key="4">
    <source>
        <dbReference type="ARBA" id="ARBA00022741"/>
    </source>
</evidence>
<keyword evidence="4" id="KW-0547">Nucleotide-binding</keyword>
<dbReference type="Proteomes" id="UP000004910">
    <property type="component" value="Unassembled WGS sequence"/>
</dbReference>
<keyword evidence="7" id="KW-0546">Nucleotide metabolism</keyword>
<sequence length="356" mass="41991">MNLKNKIKYYLNFKVVQKEVVFTMKLKKQFQDFHDYIKSPLTDQLKEKRAMFEDEIKNNFSTVCDEKGIEIKKSDLNFFMQGSYSISTAIDAYDSSVDLDLAVAFEFNVEDNSDCREIKGYMRDSIDNYNRTIDYKIPCITVTYFEDGEESYHIDFPIYAIHNNQYYLAKGKEYSSDYKWELSDPKGLKKYLESYLANNSQLRRVVRYLKCWKLNAFDRNNGNEVPPSIALTLLACKYFEEKKEDNQDYDLEALYNVVKKIKDSIDSYSDDPYYYVNLPVVPYTDTMFKINSNSSYRKKFKSKIYDFELQLRNAKNAGDEHTAGEYVRKVLGEEFEVPEKQVDAGENKFRRTSQFG</sequence>
<evidence type="ECO:0000256" key="8">
    <source>
        <dbReference type="ARBA" id="ARBA00023118"/>
    </source>
</evidence>
<feature type="domain" description="Cyclic GMP-AMP synthase DncV-like nucleotidyltransferase" evidence="11">
    <location>
        <begin position="77"/>
        <end position="159"/>
    </location>
</feature>
<evidence type="ECO:0000256" key="10">
    <source>
        <dbReference type="ARBA" id="ARBA00048304"/>
    </source>
</evidence>
<dbReference type="InterPro" id="IPR048445">
    <property type="entry name" value="DncV-like_NTFase"/>
</dbReference>
<keyword evidence="8" id="KW-0051">Antiviral defense</keyword>
<accession>B1C2T3</accession>
<dbReference type="HOGENOM" id="CLU_068675_0_0_9"/>
<organism evidence="12 13">
    <name type="scientific">Thomasclavelia spiroformis DSM 1552</name>
    <dbReference type="NCBI Taxonomy" id="428126"/>
    <lineage>
        <taxon>Bacteria</taxon>
        <taxon>Bacillati</taxon>
        <taxon>Bacillota</taxon>
        <taxon>Erysipelotrichia</taxon>
        <taxon>Erysipelotrichales</taxon>
        <taxon>Coprobacillaceae</taxon>
        <taxon>Thomasclavelia</taxon>
    </lineage>
</organism>
<dbReference type="GO" id="GO:0046872">
    <property type="term" value="F:metal ion binding"/>
    <property type="evidence" value="ECO:0007669"/>
    <property type="project" value="UniProtKB-KW"/>
</dbReference>
<proteinExistence type="predicted"/>
<evidence type="ECO:0000256" key="9">
    <source>
        <dbReference type="ARBA" id="ARBA00044145"/>
    </source>
</evidence>
<dbReference type="AlphaFoldDB" id="B1C2T3"/>
<name>B1C2T3_9FIRM</name>
<dbReference type="eggNOG" id="ENOG502Z9ZM">
    <property type="taxonomic scope" value="Bacteria"/>
</dbReference>
<keyword evidence="6" id="KW-0460">Magnesium</keyword>
<keyword evidence="2" id="KW-0548">Nucleotidyltransferase</keyword>
<evidence type="ECO:0000313" key="13">
    <source>
        <dbReference type="Proteomes" id="UP000004910"/>
    </source>
</evidence>
<evidence type="ECO:0000256" key="6">
    <source>
        <dbReference type="ARBA" id="ARBA00022842"/>
    </source>
</evidence>
<comment type="catalytic activity">
    <reaction evidence="10">
        <text>GTP + ATP = 3',3'-cGAMP + 2 diphosphate</text>
        <dbReference type="Rhea" id="RHEA:35647"/>
        <dbReference type="ChEBI" id="CHEBI:30616"/>
        <dbReference type="ChEBI" id="CHEBI:33019"/>
        <dbReference type="ChEBI" id="CHEBI:37565"/>
        <dbReference type="ChEBI" id="CHEBI:71501"/>
    </reaction>
    <physiologicalReaction direction="left-to-right" evidence="10">
        <dbReference type="Rhea" id="RHEA:35648"/>
    </physiologicalReaction>
</comment>
<dbReference type="EMBL" id="ABIK02000010">
    <property type="protein sequence ID" value="EDS74768.1"/>
    <property type="molecule type" value="Genomic_DNA"/>
</dbReference>
<keyword evidence="1" id="KW-0808">Transferase</keyword>
<comment type="caution">
    <text evidence="12">The sequence shown here is derived from an EMBL/GenBank/DDBJ whole genome shotgun (WGS) entry which is preliminary data.</text>
</comment>
<dbReference type="GO" id="GO:0051607">
    <property type="term" value="P:defense response to virus"/>
    <property type="evidence" value="ECO:0007669"/>
    <property type="project" value="UniProtKB-KW"/>
</dbReference>
<evidence type="ECO:0000256" key="1">
    <source>
        <dbReference type="ARBA" id="ARBA00022679"/>
    </source>
</evidence>
<evidence type="ECO:0000256" key="3">
    <source>
        <dbReference type="ARBA" id="ARBA00022723"/>
    </source>
</evidence>
<reference evidence="12" key="2">
    <citation type="submission" date="2014-06" db="EMBL/GenBank/DDBJ databases">
        <title>Draft genome sequence of Clostridium spiroforme (DSM 1552).</title>
        <authorList>
            <person name="Sudarsanam P."/>
            <person name="Ley R."/>
            <person name="Guruge J."/>
            <person name="Turnbaugh P.J."/>
            <person name="Mahowald M."/>
            <person name="Liep D."/>
            <person name="Gordon J."/>
        </authorList>
    </citation>
    <scope>NUCLEOTIDE SEQUENCE</scope>
    <source>
        <strain evidence="12">DSM 1552</strain>
    </source>
</reference>
<reference evidence="12" key="1">
    <citation type="submission" date="2008-02" db="EMBL/GenBank/DDBJ databases">
        <authorList>
            <person name="Fulton L."/>
            <person name="Clifton S."/>
            <person name="Fulton B."/>
            <person name="Xu J."/>
            <person name="Minx P."/>
            <person name="Pepin K.H."/>
            <person name="Johnson M."/>
            <person name="Thiruvilangam P."/>
            <person name="Bhonagiri V."/>
            <person name="Nash W.E."/>
            <person name="Mardis E.R."/>
            <person name="Wilson R.K."/>
        </authorList>
    </citation>
    <scope>NUCLEOTIDE SEQUENCE [LARGE SCALE GENOMIC DNA]</scope>
    <source>
        <strain evidence="12">DSM 1552</strain>
    </source>
</reference>
<evidence type="ECO:0000259" key="11">
    <source>
        <dbReference type="Pfam" id="PF21654"/>
    </source>
</evidence>
<dbReference type="Pfam" id="PF21654">
    <property type="entry name" value="DncV-like_NTFase"/>
    <property type="match status" value="1"/>
</dbReference>
<keyword evidence="13" id="KW-1185">Reference proteome</keyword>